<dbReference type="OrthoDB" id="7051801at2"/>
<dbReference type="GO" id="GO:0030288">
    <property type="term" value="C:outer membrane-bounded periplasmic space"/>
    <property type="evidence" value="ECO:0007669"/>
    <property type="project" value="TreeGrafter"/>
</dbReference>
<evidence type="ECO:0000256" key="2">
    <source>
        <dbReference type="ARBA" id="ARBA00011901"/>
    </source>
</evidence>
<dbReference type="InterPro" id="IPR050695">
    <property type="entry name" value="N-acetylmuramoyl_amidase_3"/>
</dbReference>
<evidence type="ECO:0000256" key="4">
    <source>
        <dbReference type="SAM" id="SignalP"/>
    </source>
</evidence>
<dbReference type="SUPFAM" id="SSF53187">
    <property type="entry name" value="Zn-dependent exopeptidases"/>
    <property type="match status" value="1"/>
</dbReference>
<dbReference type="PANTHER" id="PTHR30404:SF0">
    <property type="entry name" value="N-ACETYLMURAMOYL-L-ALANINE AMIDASE AMIC"/>
    <property type="match status" value="1"/>
</dbReference>
<dbReference type="Pfam" id="PF01520">
    <property type="entry name" value="Amidase_3"/>
    <property type="match status" value="1"/>
</dbReference>
<sequence>MHIHRYSGPLTKAFVQATDFKPRKAVLGFLLALASLACMSVTAEETSMSQLTEDRRAELEIALTHDIGRTVNTSRHFSEQVKDINLLISFDIPENEIVVELGEEYGMLSRGSEMEDLEDLISNDIRFQLEGVVSFDLIDFRFGGKDMYFYFPEERPEPESKPAMQVSTLTGPLMESPPRVVVTAGHGVYRNYQWNDWRAQRDEHNGITEDYLTPAYADVLEQLLKLRSGVDVLRARTFRGPPHYSNRLWADLSARYHLQALYPELPAIWHSLPQSTDSMRERDEGLRTTPLYANHIGAKALINLHTNGGETSATGVQVLFHEKKIESAKLADSILCAMKEQIHTDDRWKGYRVPDKGHAVRNKAETRLGNMPSVIVEAGFHTNPNDAEMLTNRRFQLLSMRGVEKGYRLYSEGKTCAPLELKEIVSAPGNTGSKVPVAVHFNGHPQFPVRVIKETLSCPEGWSCLKEKTDRYELPQPSPLAYESNCPSYQSQDTVTAVQRLTMIDTDGVITSAEHSFVCNKGGA</sequence>
<evidence type="ECO:0000259" key="5">
    <source>
        <dbReference type="SMART" id="SM00646"/>
    </source>
</evidence>
<dbReference type="AlphaFoldDB" id="A0A4V2W484"/>
<dbReference type="CDD" id="cd02696">
    <property type="entry name" value="MurNAc-LAA"/>
    <property type="match status" value="1"/>
</dbReference>
<evidence type="ECO:0000256" key="1">
    <source>
        <dbReference type="ARBA" id="ARBA00001561"/>
    </source>
</evidence>
<dbReference type="SMART" id="SM00646">
    <property type="entry name" value="Ami_3"/>
    <property type="match status" value="1"/>
</dbReference>
<feature type="signal peptide" evidence="4">
    <location>
        <begin position="1"/>
        <end position="43"/>
    </location>
</feature>
<dbReference type="GO" id="GO:0008745">
    <property type="term" value="F:N-acetylmuramoyl-L-alanine amidase activity"/>
    <property type="evidence" value="ECO:0007669"/>
    <property type="project" value="UniProtKB-EC"/>
</dbReference>
<dbReference type="EC" id="3.5.1.28" evidence="2"/>
<evidence type="ECO:0000313" key="7">
    <source>
        <dbReference type="Proteomes" id="UP000295645"/>
    </source>
</evidence>
<comment type="caution">
    <text evidence="6">The sequence shown here is derived from an EMBL/GenBank/DDBJ whole genome shotgun (WGS) entry which is preliminary data.</text>
</comment>
<dbReference type="GO" id="GO:0009253">
    <property type="term" value="P:peptidoglycan catabolic process"/>
    <property type="evidence" value="ECO:0007669"/>
    <property type="project" value="InterPro"/>
</dbReference>
<feature type="domain" description="MurNAc-LAA" evidence="5">
    <location>
        <begin position="290"/>
        <end position="408"/>
    </location>
</feature>
<keyword evidence="7" id="KW-1185">Reference proteome</keyword>
<feature type="chain" id="PRO_5020704964" description="N-acetylmuramoyl-L-alanine amidase" evidence="4">
    <location>
        <begin position="44"/>
        <end position="524"/>
    </location>
</feature>
<accession>A0A4V2W484</accession>
<organism evidence="6 7">
    <name type="scientific">Luteibacter rhizovicinus</name>
    <dbReference type="NCBI Taxonomy" id="242606"/>
    <lineage>
        <taxon>Bacteria</taxon>
        <taxon>Pseudomonadati</taxon>
        <taxon>Pseudomonadota</taxon>
        <taxon>Gammaproteobacteria</taxon>
        <taxon>Lysobacterales</taxon>
        <taxon>Rhodanobacteraceae</taxon>
        <taxon>Luteibacter</taxon>
    </lineage>
</organism>
<protein>
    <recommendedName>
        <fullName evidence="2">N-acetylmuramoyl-L-alanine amidase</fullName>
        <ecNumber evidence="2">3.5.1.28</ecNumber>
    </recommendedName>
</protein>
<dbReference type="PANTHER" id="PTHR30404">
    <property type="entry name" value="N-ACETYLMURAMOYL-L-ALANINE AMIDASE"/>
    <property type="match status" value="1"/>
</dbReference>
<dbReference type="EMBL" id="SMCS01000003">
    <property type="protein sequence ID" value="TCV94889.1"/>
    <property type="molecule type" value="Genomic_DNA"/>
</dbReference>
<dbReference type="Gene3D" id="3.40.630.40">
    <property type="entry name" value="Zn-dependent exopeptidases"/>
    <property type="match status" value="1"/>
</dbReference>
<keyword evidence="3" id="KW-0378">Hydrolase</keyword>
<dbReference type="Proteomes" id="UP000295645">
    <property type="component" value="Unassembled WGS sequence"/>
</dbReference>
<gene>
    <name evidence="6" type="ORF">EC912_103378</name>
</gene>
<name>A0A4V2W484_9GAMM</name>
<evidence type="ECO:0000313" key="6">
    <source>
        <dbReference type="EMBL" id="TCV94889.1"/>
    </source>
</evidence>
<dbReference type="InterPro" id="IPR002508">
    <property type="entry name" value="MurNAc-LAA_cat"/>
</dbReference>
<reference evidence="6 7" key="1">
    <citation type="submission" date="2019-03" db="EMBL/GenBank/DDBJ databases">
        <title>Above-ground endophytic microbial communities from plants in different locations in the United States.</title>
        <authorList>
            <person name="Frank C."/>
        </authorList>
    </citation>
    <scope>NUCLEOTIDE SEQUENCE [LARGE SCALE GENOMIC DNA]</scope>
    <source>
        <strain evidence="6 7">LP_13_YM</strain>
    </source>
</reference>
<comment type="catalytic activity">
    <reaction evidence="1">
        <text>Hydrolyzes the link between N-acetylmuramoyl residues and L-amino acid residues in certain cell-wall glycopeptides.</text>
        <dbReference type="EC" id="3.5.1.28"/>
    </reaction>
</comment>
<keyword evidence="4" id="KW-0732">Signal</keyword>
<evidence type="ECO:0000256" key="3">
    <source>
        <dbReference type="ARBA" id="ARBA00022801"/>
    </source>
</evidence>
<proteinExistence type="predicted"/>